<evidence type="ECO:0000313" key="2">
    <source>
        <dbReference type="EMBL" id="MPM26043.1"/>
    </source>
</evidence>
<evidence type="ECO:0000256" key="1">
    <source>
        <dbReference type="SAM" id="Phobius"/>
    </source>
</evidence>
<keyword evidence="1" id="KW-1133">Transmembrane helix</keyword>
<name>A0A644YHT1_9ZZZZ</name>
<dbReference type="AlphaFoldDB" id="A0A644YHT1"/>
<feature type="transmembrane region" description="Helical" evidence="1">
    <location>
        <begin position="20"/>
        <end position="38"/>
    </location>
</feature>
<sequence>MEIMKRLFTEEEGQGLVEYVMIIAVVVAIGLVVTKGNLGNTITTRLQNLVDQAAAHTGN</sequence>
<organism evidence="2">
    <name type="scientific">bioreactor metagenome</name>
    <dbReference type="NCBI Taxonomy" id="1076179"/>
    <lineage>
        <taxon>unclassified sequences</taxon>
        <taxon>metagenomes</taxon>
        <taxon>ecological metagenomes</taxon>
    </lineage>
</organism>
<accession>A0A644YHT1</accession>
<gene>
    <name evidence="2" type="ORF">SDC9_72544</name>
</gene>
<dbReference type="EMBL" id="VSSQ01004637">
    <property type="protein sequence ID" value="MPM26043.1"/>
    <property type="molecule type" value="Genomic_DNA"/>
</dbReference>
<reference evidence="2" key="1">
    <citation type="submission" date="2019-08" db="EMBL/GenBank/DDBJ databases">
        <authorList>
            <person name="Kucharzyk K."/>
            <person name="Murdoch R.W."/>
            <person name="Higgins S."/>
            <person name="Loffler F."/>
        </authorList>
    </citation>
    <scope>NUCLEOTIDE SEQUENCE</scope>
</reference>
<protein>
    <recommendedName>
        <fullName evidence="3">Flp/Fap pilin component</fullName>
    </recommendedName>
</protein>
<evidence type="ECO:0008006" key="3">
    <source>
        <dbReference type="Google" id="ProtNLM"/>
    </source>
</evidence>
<keyword evidence="1" id="KW-0812">Transmembrane</keyword>
<keyword evidence="1" id="KW-0472">Membrane</keyword>
<proteinExistence type="predicted"/>
<comment type="caution">
    <text evidence="2">The sequence shown here is derived from an EMBL/GenBank/DDBJ whole genome shotgun (WGS) entry which is preliminary data.</text>
</comment>